<evidence type="ECO:0000256" key="2">
    <source>
        <dbReference type="ARBA" id="ARBA00022631"/>
    </source>
</evidence>
<proteinExistence type="predicted"/>
<evidence type="ECO:0000256" key="4">
    <source>
        <dbReference type="ARBA" id="ARBA00047684"/>
    </source>
</evidence>
<organism evidence="5 6">
    <name type="scientific">Immersiella caudata</name>
    <dbReference type="NCBI Taxonomy" id="314043"/>
    <lineage>
        <taxon>Eukaryota</taxon>
        <taxon>Fungi</taxon>
        <taxon>Dikarya</taxon>
        <taxon>Ascomycota</taxon>
        <taxon>Pezizomycotina</taxon>
        <taxon>Sordariomycetes</taxon>
        <taxon>Sordariomycetidae</taxon>
        <taxon>Sordariales</taxon>
        <taxon>Lasiosphaeriaceae</taxon>
        <taxon>Immersiella</taxon>
    </lineage>
</organism>
<reference evidence="5" key="1">
    <citation type="submission" date="2023-06" db="EMBL/GenBank/DDBJ databases">
        <title>Genome-scale phylogeny and comparative genomics of the fungal order Sordariales.</title>
        <authorList>
            <consortium name="Lawrence Berkeley National Laboratory"/>
            <person name="Hensen N."/>
            <person name="Bonometti L."/>
            <person name="Westerberg I."/>
            <person name="Brannstrom I.O."/>
            <person name="Guillou S."/>
            <person name="Cros-Aarteil S."/>
            <person name="Calhoun S."/>
            <person name="Haridas S."/>
            <person name="Kuo A."/>
            <person name="Mondo S."/>
            <person name="Pangilinan J."/>
            <person name="Riley R."/>
            <person name="Labutti K."/>
            <person name="Andreopoulos B."/>
            <person name="Lipzen A."/>
            <person name="Chen C."/>
            <person name="Yanf M."/>
            <person name="Daum C."/>
            <person name="Ng V."/>
            <person name="Clum A."/>
            <person name="Steindorff A."/>
            <person name="Ohm R."/>
            <person name="Martin F."/>
            <person name="Silar P."/>
            <person name="Natvig D."/>
            <person name="Lalanne C."/>
            <person name="Gautier V."/>
            <person name="Ament-Velasquez S.L."/>
            <person name="Kruys A."/>
            <person name="Hutchinson M.I."/>
            <person name="Powell A.J."/>
            <person name="Barry K."/>
            <person name="Miller A.N."/>
            <person name="Grigoriev I.V."/>
            <person name="Debuchy R."/>
            <person name="Gladieux P."/>
            <person name="Thoren M.H."/>
            <person name="Johannesson H."/>
        </authorList>
    </citation>
    <scope>NUCLEOTIDE SEQUENCE</scope>
    <source>
        <strain evidence="5">CBS 606.72</strain>
    </source>
</reference>
<evidence type="ECO:0000256" key="3">
    <source>
        <dbReference type="ARBA" id="ARBA00023239"/>
    </source>
</evidence>
<dbReference type="CDD" id="cd20298">
    <property type="entry name" value="cupin_UAH"/>
    <property type="match status" value="1"/>
</dbReference>
<dbReference type="PANTHER" id="PTHR21221">
    <property type="entry name" value="UREIDOGLYCOLATE HYDROLASE"/>
    <property type="match status" value="1"/>
</dbReference>
<dbReference type="Gene3D" id="2.60.120.480">
    <property type="entry name" value="Ureidoglycolate hydrolase"/>
    <property type="match status" value="1"/>
</dbReference>
<feature type="non-terminal residue" evidence="5">
    <location>
        <position position="240"/>
    </location>
</feature>
<dbReference type="Pfam" id="PF04115">
    <property type="entry name" value="Ureidogly_lyase"/>
    <property type="match status" value="1"/>
</dbReference>
<keyword evidence="3" id="KW-0456">Lyase</keyword>
<dbReference type="GO" id="GO:0000256">
    <property type="term" value="P:allantoin catabolic process"/>
    <property type="evidence" value="ECO:0007669"/>
    <property type="project" value="InterPro"/>
</dbReference>
<dbReference type="InterPro" id="IPR011051">
    <property type="entry name" value="RmlC_Cupin_sf"/>
</dbReference>
<dbReference type="PANTHER" id="PTHR21221:SF1">
    <property type="entry name" value="UREIDOGLYCOLATE LYASE"/>
    <property type="match status" value="1"/>
</dbReference>
<dbReference type="AlphaFoldDB" id="A0AA39WJ24"/>
<comment type="subunit">
    <text evidence="1">Homodimer.</text>
</comment>
<dbReference type="EMBL" id="JAULSU010000005">
    <property type="protein sequence ID" value="KAK0616230.1"/>
    <property type="molecule type" value="Genomic_DNA"/>
</dbReference>
<dbReference type="Proteomes" id="UP001175000">
    <property type="component" value="Unassembled WGS sequence"/>
</dbReference>
<keyword evidence="2" id="KW-0659">Purine metabolism</keyword>
<keyword evidence="6" id="KW-1185">Reference proteome</keyword>
<dbReference type="GO" id="GO:0050385">
    <property type="term" value="F:ureidoglycolate lyase activity"/>
    <property type="evidence" value="ECO:0007669"/>
    <property type="project" value="UniProtKB-EC"/>
</dbReference>
<comment type="catalytic activity">
    <reaction evidence="4">
        <text>(S)-ureidoglycolate = urea + glyoxylate</text>
        <dbReference type="Rhea" id="RHEA:11304"/>
        <dbReference type="ChEBI" id="CHEBI:16199"/>
        <dbReference type="ChEBI" id="CHEBI:36655"/>
        <dbReference type="ChEBI" id="CHEBI:57296"/>
        <dbReference type="EC" id="4.3.2.3"/>
    </reaction>
</comment>
<protein>
    <submittedName>
        <fullName evidence="5">Ureidoglycolate hydrolase</fullName>
    </submittedName>
</protein>
<dbReference type="GO" id="GO:0004848">
    <property type="term" value="F:ureidoglycolate hydrolase activity"/>
    <property type="evidence" value="ECO:0007669"/>
    <property type="project" value="InterPro"/>
</dbReference>
<dbReference type="InterPro" id="IPR047233">
    <property type="entry name" value="UAH_cupin"/>
</dbReference>
<name>A0AA39WJ24_9PEZI</name>
<dbReference type="InterPro" id="IPR024060">
    <property type="entry name" value="Ureidoglycolate_lyase_dom_sf"/>
</dbReference>
<dbReference type="SUPFAM" id="SSF51182">
    <property type="entry name" value="RmlC-like cupins"/>
    <property type="match status" value="1"/>
</dbReference>
<evidence type="ECO:0000313" key="5">
    <source>
        <dbReference type="EMBL" id="KAK0616230.1"/>
    </source>
</evidence>
<keyword evidence="5" id="KW-0378">Hydrolase</keyword>
<accession>A0AA39WJ24</accession>
<evidence type="ECO:0000313" key="6">
    <source>
        <dbReference type="Proteomes" id="UP001175000"/>
    </source>
</evidence>
<comment type="caution">
    <text evidence="5">The sequence shown here is derived from an EMBL/GenBank/DDBJ whole genome shotgun (WGS) entry which is preliminary data.</text>
</comment>
<gene>
    <name evidence="5" type="ORF">B0T14DRAFT_401535</name>
</gene>
<feature type="non-terminal residue" evidence="5">
    <location>
        <position position="1"/>
    </location>
</feature>
<dbReference type="InterPro" id="IPR007247">
    <property type="entry name" value="Ureidogly_lyase"/>
</dbReference>
<evidence type="ECO:0000256" key="1">
    <source>
        <dbReference type="ARBA" id="ARBA00011738"/>
    </source>
</evidence>
<sequence length="240" mass="26093">IGLSGRSLVVDAEPLRPSSFSPFGDVVENPQPQLHPSSAASTLAKPYNIPFNPIAANQGTAIKYQHVTPLVDLYAQARSRRPSIAVTNMFICASRKLLTSRKDDRVYPVTVLERHPFTTQTFIPLSGTTYRYLVIVAPTLPPSSKDKHLPVPTIPTTNPHARNHKLPGRGLPDSTRLKAFIATTDQAVTYGAGTWHAPMAVLGEEGTKVDFVVVQFANGVGVEDCQEVFLEGEGEVLVRV</sequence>
<dbReference type="GO" id="GO:0006144">
    <property type="term" value="P:purine nucleobase metabolic process"/>
    <property type="evidence" value="ECO:0007669"/>
    <property type="project" value="UniProtKB-KW"/>
</dbReference>